<dbReference type="RefSeq" id="WP_146788484.1">
    <property type="nucleotide sequence ID" value="NZ_BAABIO010000003.1"/>
</dbReference>
<accession>A0A5B8UJK7</accession>
<dbReference type="Proteomes" id="UP000321204">
    <property type="component" value="Chromosome"/>
</dbReference>
<evidence type="ECO:0000313" key="2">
    <source>
        <dbReference type="Proteomes" id="UP000321204"/>
    </source>
</evidence>
<name>A0A5B8UJK7_9BACT</name>
<proteinExistence type="predicted"/>
<dbReference type="EMBL" id="CP042433">
    <property type="protein sequence ID" value="QEC56877.1"/>
    <property type="molecule type" value="Genomic_DNA"/>
</dbReference>
<reference evidence="1 2" key="1">
    <citation type="journal article" date="2015" name="Int. J. Syst. Evol. Microbiol.">
        <title>Flavisolibacter ginsenosidimutans sp. nov., with ginsenoside-converting activity isolated from soil used for cultivating ginseng.</title>
        <authorList>
            <person name="Zhao Y."/>
            <person name="Liu Q."/>
            <person name="Kang M.S."/>
            <person name="Jin F."/>
            <person name="Yu H."/>
            <person name="Im W.T."/>
        </authorList>
    </citation>
    <scope>NUCLEOTIDE SEQUENCE [LARGE SCALE GENOMIC DNA]</scope>
    <source>
        <strain evidence="1 2">Gsoil 636</strain>
    </source>
</reference>
<gene>
    <name evidence="1" type="ORF">FSB75_13555</name>
</gene>
<evidence type="ECO:0000313" key="1">
    <source>
        <dbReference type="EMBL" id="QEC56877.1"/>
    </source>
</evidence>
<sequence length="98" mass="11868">MNEEEKAVFFFEYLEDFRRTGGLYFQVPDDESTVLFYRNIEGFKHTLEQEEIKLQTAKVVFKQLSIQIFRAYYEETHNTKFPAERLPTNYREITIRNA</sequence>
<dbReference type="AlphaFoldDB" id="A0A5B8UJK7"/>
<protein>
    <submittedName>
        <fullName evidence="1">Uncharacterized protein</fullName>
    </submittedName>
</protein>
<keyword evidence="2" id="KW-1185">Reference proteome</keyword>
<dbReference type="KEGG" id="fgg:FSB75_13555"/>
<organism evidence="1 2">
    <name type="scientific">Flavisolibacter ginsenosidimutans</name>
    <dbReference type="NCBI Taxonomy" id="661481"/>
    <lineage>
        <taxon>Bacteria</taxon>
        <taxon>Pseudomonadati</taxon>
        <taxon>Bacteroidota</taxon>
        <taxon>Chitinophagia</taxon>
        <taxon>Chitinophagales</taxon>
        <taxon>Chitinophagaceae</taxon>
        <taxon>Flavisolibacter</taxon>
    </lineage>
</organism>